<evidence type="ECO:0000256" key="1">
    <source>
        <dbReference type="SAM" id="MobiDB-lite"/>
    </source>
</evidence>
<dbReference type="RefSeq" id="WP_062536705.1">
    <property type="nucleotide sequence ID" value="NZ_DF970195.1"/>
</dbReference>
<sequence>MPRDDLADRRHAAALHAFVTLARALLAADDERERCVLEDRLLALLPTVRASGLFEIAAVRDPALRAMLDERLRAPSPDTRVRHAPPRAPHR</sequence>
<dbReference type="EMBL" id="DF970195">
    <property type="protein sequence ID" value="GAP66220.1"/>
    <property type="molecule type" value="Genomic_DNA"/>
</dbReference>
<accession>A0A0K8QMU3</accession>
<reference evidence="3" key="2">
    <citation type="submission" date="2015-08" db="EMBL/GenBank/DDBJ databases">
        <title>Complete DNA Sequence of Pseudomonas syringae pv. actinidiae, the Causal Agent of Kiwifruit Canker Disease.</title>
        <authorList>
            <person name="Rikkerink E.H.A."/>
            <person name="Fineran P.C."/>
        </authorList>
    </citation>
    <scope>NUCLEOTIDE SEQUENCE</scope>
    <source>
        <strain evidence="3">SkMP5</strain>
    </source>
</reference>
<feature type="compositionally biased region" description="Basic residues" evidence="1">
    <location>
        <begin position="82"/>
        <end position="91"/>
    </location>
</feature>
<dbReference type="STRING" id="1475481.GCA_000953855_01552"/>
<dbReference type="EMBL" id="DF952382">
    <property type="protein sequence ID" value="GAN45719.1"/>
    <property type="molecule type" value="Genomic_DNA"/>
</dbReference>
<evidence type="ECO:0000313" key="4">
    <source>
        <dbReference type="Proteomes" id="UP000253740"/>
    </source>
</evidence>
<dbReference type="AlphaFoldDB" id="A0A0K8QMU3"/>
<evidence type="ECO:0000313" key="3">
    <source>
        <dbReference type="EMBL" id="GAP66220.1"/>
    </source>
</evidence>
<dbReference type="OrthoDB" id="1453999at2"/>
<name>A0A0K8QMU3_9GAMM</name>
<protein>
    <submittedName>
        <fullName evidence="3">Uncharacterized protein</fullName>
    </submittedName>
</protein>
<dbReference type="Proteomes" id="UP000253740">
    <property type="component" value="Unassembled WGS sequence"/>
</dbReference>
<keyword evidence="4" id="KW-1185">Reference proteome</keyword>
<organism evidence="3">
    <name type="scientific">Mizugakiibacter sediminis</name>
    <dbReference type="NCBI Taxonomy" id="1475481"/>
    <lineage>
        <taxon>Bacteria</taxon>
        <taxon>Pseudomonadati</taxon>
        <taxon>Pseudomonadota</taxon>
        <taxon>Gammaproteobacteria</taxon>
        <taxon>Lysobacterales</taxon>
        <taxon>Rhodanobacteraceae</taxon>
        <taxon>Mizugakiibacter</taxon>
    </lineage>
</organism>
<feature type="region of interest" description="Disordered" evidence="1">
    <location>
        <begin position="70"/>
        <end position="91"/>
    </location>
</feature>
<reference evidence="2" key="1">
    <citation type="submission" date="2015-03" db="EMBL/GenBank/DDBJ databases">
        <title>Draft genome sequence of Mizugakiibacter sediminis skMP5.</title>
        <authorList>
            <person name="Watanabe T."/>
            <person name="Kojima H."/>
            <person name="Fukui M."/>
        </authorList>
    </citation>
    <scope>NUCLEOTIDE SEQUENCE</scope>
    <source>
        <strain evidence="2">SkMP5</strain>
    </source>
</reference>
<gene>
    <name evidence="2" type="ORF">MBSD_2271</name>
    <name evidence="3" type="ORF">MBSD_n1523</name>
</gene>
<proteinExistence type="predicted"/>
<dbReference type="HOGENOM" id="CLU_2423675_0_0_6"/>
<evidence type="ECO:0000313" key="2">
    <source>
        <dbReference type="EMBL" id="GAN45719.1"/>
    </source>
</evidence>